<comment type="caution">
    <text evidence="3">The sequence shown here is derived from an EMBL/GenBank/DDBJ whole genome shotgun (WGS) entry which is preliminary data.</text>
</comment>
<dbReference type="GO" id="GO:0032259">
    <property type="term" value="P:methylation"/>
    <property type="evidence" value="ECO:0007669"/>
    <property type="project" value="UniProtKB-KW"/>
</dbReference>
<dbReference type="CDD" id="cd02440">
    <property type="entry name" value="AdoMet_MTases"/>
    <property type="match status" value="1"/>
</dbReference>
<feature type="transmembrane region" description="Helical" evidence="1">
    <location>
        <begin position="35"/>
        <end position="54"/>
    </location>
</feature>
<dbReference type="Proteomes" id="UP000767392">
    <property type="component" value="Unassembled WGS sequence"/>
</dbReference>
<keyword evidence="4" id="KW-1185">Reference proteome</keyword>
<keyword evidence="1" id="KW-1133">Transmembrane helix</keyword>
<organism evidence="3 4">
    <name type="scientific">Apilactobacillus timberlakei</name>
    <dbReference type="NCBI Taxonomy" id="2008380"/>
    <lineage>
        <taxon>Bacteria</taxon>
        <taxon>Bacillati</taxon>
        <taxon>Bacillota</taxon>
        <taxon>Bacilli</taxon>
        <taxon>Lactobacillales</taxon>
        <taxon>Lactobacillaceae</taxon>
        <taxon>Apilactobacillus</taxon>
    </lineage>
</organism>
<name>A0ABY2YSI0_9LACO</name>
<keyword evidence="1" id="KW-0812">Transmembrane</keyword>
<evidence type="ECO:0000259" key="2">
    <source>
        <dbReference type="Pfam" id="PF13847"/>
    </source>
</evidence>
<keyword evidence="1" id="KW-0472">Membrane</keyword>
<keyword evidence="3" id="KW-0489">Methyltransferase</keyword>
<sequence length="250" mass="29151">MLSLGYKIDLKGYIIIMNKIINWVKHWYRYKTDEPYIIALSFIAAFCLYGSIYFDHKNKLMMYVLILILLGLWTLFRTVTFKKNYINQFVDNQDFVASSKGLDLGTGTGYALLKMAKNTNLKEVDGVEDIYQYSIQRLEKNSTLEDVKEKVQLKSHDITDIPYDDNSFDVATAVHGRDDQLSNRKKAIYQPISEELNRVVKSGGVIFMLNTPGMIRRFKKEFEAKGASVKYMHKRFEFFFNLRAIIIKVK</sequence>
<protein>
    <submittedName>
        <fullName evidence="3">Class I SAM-dependent methyltransferase</fullName>
    </submittedName>
</protein>
<reference evidence="3 4" key="1">
    <citation type="submission" date="2018-08" db="EMBL/GenBank/DDBJ databases">
        <title>Comparative genomics of wild bee and flower associated Lactobacillus reveals potential adaptation to the bee host.</title>
        <authorList>
            <person name="Vuong H.Q."/>
            <person name="Mcfrederick Q.S."/>
        </authorList>
    </citation>
    <scope>NUCLEOTIDE SEQUENCE [LARGE SCALE GENOMIC DNA]</scope>
    <source>
        <strain evidence="3 4">HV_04</strain>
    </source>
</reference>
<evidence type="ECO:0000313" key="4">
    <source>
        <dbReference type="Proteomes" id="UP000767392"/>
    </source>
</evidence>
<gene>
    <name evidence="3" type="ORF">DY048_04335</name>
</gene>
<feature type="domain" description="Methyltransferase" evidence="2">
    <location>
        <begin position="100"/>
        <end position="223"/>
    </location>
</feature>
<dbReference type="Gene3D" id="3.40.50.150">
    <property type="entry name" value="Vaccinia Virus protein VP39"/>
    <property type="match status" value="1"/>
</dbReference>
<dbReference type="PANTHER" id="PTHR45277">
    <property type="entry name" value="EXPRESSED PROTEIN"/>
    <property type="match status" value="1"/>
</dbReference>
<evidence type="ECO:0000313" key="3">
    <source>
        <dbReference type="EMBL" id="TPR14180.1"/>
    </source>
</evidence>
<keyword evidence="3" id="KW-0808">Transferase</keyword>
<dbReference type="InterPro" id="IPR025714">
    <property type="entry name" value="Methyltranfer_dom"/>
</dbReference>
<evidence type="ECO:0000256" key="1">
    <source>
        <dbReference type="SAM" id="Phobius"/>
    </source>
</evidence>
<dbReference type="Pfam" id="PF13847">
    <property type="entry name" value="Methyltransf_31"/>
    <property type="match status" value="1"/>
</dbReference>
<dbReference type="GO" id="GO:0008168">
    <property type="term" value="F:methyltransferase activity"/>
    <property type="evidence" value="ECO:0007669"/>
    <property type="project" value="UniProtKB-KW"/>
</dbReference>
<feature type="transmembrane region" description="Helical" evidence="1">
    <location>
        <begin position="60"/>
        <end position="79"/>
    </location>
</feature>
<dbReference type="SUPFAM" id="SSF53335">
    <property type="entry name" value="S-adenosyl-L-methionine-dependent methyltransferases"/>
    <property type="match status" value="1"/>
</dbReference>
<accession>A0ABY2YSI0</accession>
<dbReference type="PANTHER" id="PTHR45277:SF1">
    <property type="entry name" value="EXPRESSED PROTEIN"/>
    <property type="match status" value="1"/>
</dbReference>
<dbReference type="InterPro" id="IPR029063">
    <property type="entry name" value="SAM-dependent_MTases_sf"/>
</dbReference>
<proteinExistence type="predicted"/>
<dbReference type="EMBL" id="QUAM01000003">
    <property type="protein sequence ID" value="TPR14180.1"/>
    <property type="molecule type" value="Genomic_DNA"/>
</dbReference>